<keyword evidence="4 6" id="KW-1133">Transmembrane helix</keyword>
<dbReference type="AlphaFoldDB" id="A0A0D1W4C2"/>
<reference evidence="7 9" key="1">
    <citation type="submission" date="2015-07" db="EMBL/GenBank/DDBJ databases">
        <title>Fjat-14205 dsm 2895.</title>
        <authorList>
            <person name="Liu B."/>
            <person name="Wang J."/>
            <person name="Zhu Y."/>
            <person name="Liu G."/>
            <person name="Chen Q."/>
            <person name="Chen Z."/>
            <person name="Lan J."/>
            <person name="Che J."/>
            <person name="Ge C."/>
            <person name="Shi H."/>
            <person name="Pan Z."/>
            <person name="Liu X."/>
        </authorList>
    </citation>
    <scope>NUCLEOTIDE SEQUENCE [LARGE SCALE GENOMIC DNA]</scope>
    <source>
        <strain evidence="7 9">DSM 2895</strain>
    </source>
</reference>
<accession>A0A0D1W4C2</accession>
<comment type="subcellular location">
    <subcellularLocation>
        <location evidence="1">Membrane</location>
        <topology evidence="1">Multi-pass membrane protein</topology>
    </subcellularLocation>
</comment>
<evidence type="ECO:0000256" key="3">
    <source>
        <dbReference type="ARBA" id="ARBA00022692"/>
    </source>
</evidence>
<dbReference type="GO" id="GO:0022857">
    <property type="term" value="F:transmembrane transporter activity"/>
    <property type="evidence" value="ECO:0007669"/>
    <property type="project" value="InterPro"/>
</dbReference>
<dbReference type="GO" id="GO:0016020">
    <property type="term" value="C:membrane"/>
    <property type="evidence" value="ECO:0007669"/>
    <property type="project" value="UniProtKB-SubCell"/>
</dbReference>
<dbReference type="Proteomes" id="UP000182836">
    <property type="component" value="Unassembled WGS sequence"/>
</dbReference>
<dbReference type="Pfam" id="PF02133">
    <property type="entry name" value="Transp_cyt_pur"/>
    <property type="match status" value="1"/>
</dbReference>
<dbReference type="Proteomes" id="UP000037269">
    <property type="component" value="Unassembled WGS sequence"/>
</dbReference>
<evidence type="ECO:0000256" key="4">
    <source>
        <dbReference type="ARBA" id="ARBA00022989"/>
    </source>
</evidence>
<dbReference type="Gene3D" id="1.10.4160.10">
    <property type="entry name" value="Hydantoin permease"/>
    <property type="match status" value="1"/>
</dbReference>
<evidence type="ECO:0000313" key="8">
    <source>
        <dbReference type="EMBL" id="SDJ30100.1"/>
    </source>
</evidence>
<keyword evidence="5 6" id="KW-0472">Membrane</keyword>
<name>A0A0D1W4C2_ANEMI</name>
<protein>
    <submittedName>
        <fullName evidence="8">Permease for cytosine/purines, uracil, thiamine, allantoin</fullName>
    </submittedName>
</protein>
<organism evidence="7 9">
    <name type="scientific">Aneurinibacillus migulanus</name>
    <name type="common">Bacillus migulanus</name>
    <dbReference type="NCBI Taxonomy" id="47500"/>
    <lineage>
        <taxon>Bacteria</taxon>
        <taxon>Bacillati</taxon>
        <taxon>Bacillota</taxon>
        <taxon>Bacilli</taxon>
        <taxon>Bacillales</taxon>
        <taxon>Paenibacillaceae</taxon>
        <taxon>Aneurinibacillus group</taxon>
        <taxon>Aneurinibacillus</taxon>
    </lineage>
</organism>
<evidence type="ECO:0000256" key="2">
    <source>
        <dbReference type="ARBA" id="ARBA00008974"/>
    </source>
</evidence>
<evidence type="ECO:0000256" key="1">
    <source>
        <dbReference type="ARBA" id="ARBA00004141"/>
    </source>
</evidence>
<dbReference type="STRING" id="47500.AF333_29455"/>
<dbReference type="PATRIC" id="fig|47500.8.peg.1953"/>
<keyword evidence="3 6" id="KW-0812">Transmembrane</keyword>
<dbReference type="OrthoDB" id="9787279at2"/>
<evidence type="ECO:0000313" key="9">
    <source>
        <dbReference type="Proteomes" id="UP000037269"/>
    </source>
</evidence>
<comment type="similarity">
    <text evidence="2">Belongs to the purine-cytosine permease (2.A.39) family.</text>
</comment>
<sequence length="94" mass="10968">MNKTLYFSLFIPVIAVFLVDYYILKKSRYYAEEIISGERKVYWYQGGVNLFAYIAYLGGALFAYYFTYVQPLVENKQGNVIAKQVEYKDTGEAK</sequence>
<keyword evidence="9" id="KW-1185">Reference proteome</keyword>
<dbReference type="EMBL" id="FNED01000015">
    <property type="protein sequence ID" value="SDJ30100.1"/>
    <property type="molecule type" value="Genomic_DNA"/>
</dbReference>
<feature type="transmembrane region" description="Helical" evidence="6">
    <location>
        <begin position="44"/>
        <end position="66"/>
    </location>
</feature>
<gene>
    <name evidence="7" type="ORF">AF333_29455</name>
    <name evidence="8" type="ORF">SAMN04487909_11564</name>
</gene>
<evidence type="ECO:0000256" key="5">
    <source>
        <dbReference type="ARBA" id="ARBA00023136"/>
    </source>
</evidence>
<dbReference type="InterPro" id="IPR001248">
    <property type="entry name" value="Pur-cyt_permease"/>
</dbReference>
<evidence type="ECO:0000313" key="7">
    <source>
        <dbReference type="EMBL" id="KON84096.1"/>
    </source>
</evidence>
<evidence type="ECO:0000256" key="6">
    <source>
        <dbReference type="SAM" id="Phobius"/>
    </source>
</evidence>
<reference evidence="8 10" key="2">
    <citation type="submission" date="2016-10" db="EMBL/GenBank/DDBJ databases">
        <authorList>
            <person name="de Groot N.N."/>
        </authorList>
    </citation>
    <scope>NUCLEOTIDE SEQUENCE [LARGE SCALE GENOMIC DNA]</scope>
    <source>
        <strain evidence="8 10">DSM 2895</strain>
    </source>
</reference>
<dbReference type="EMBL" id="LGUG01000013">
    <property type="protein sequence ID" value="KON84096.1"/>
    <property type="molecule type" value="Genomic_DNA"/>
</dbReference>
<proteinExistence type="inferred from homology"/>
<feature type="transmembrane region" description="Helical" evidence="6">
    <location>
        <begin position="6"/>
        <end position="24"/>
    </location>
</feature>
<evidence type="ECO:0000313" key="10">
    <source>
        <dbReference type="Proteomes" id="UP000182836"/>
    </source>
</evidence>